<evidence type="ECO:0000313" key="1">
    <source>
        <dbReference type="EMBL" id="GAG82677.1"/>
    </source>
</evidence>
<feature type="non-terminal residue" evidence="1">
    <location>
        <position position="1"/>
    </location>
</feature>
<dbReference type="EMBL" id="BART01009919">
    <property type="protein sequence ID" value="GAG82677.1"/>
    <property type="molecule type" value="Genomic_DNA"/>
</dbReference>
<sequence>CPSHEDSTLIRTQLYGNTYLTSTDLSTPRLDGQTLLTIARERGANFRVRFDCLLSALDERRESILNNPAFTGIALRSTPHETNDQLYCFDLILNALLPGQKSASMNYVVKTLALPLCQIKILRGPMIDAARDFFGGGPYTRVGTLRLPDPFATRNKKRRYSETE</sequence>
<organism evidence="1">
    <name type="scientific">marine sediment metagenome</name>
    <dbReference type="NCBI Taxonomy" id="412755"/>
    <lineage>
        <taxon>unclassified sequences</taxon>
        <taxon>metagenomes</taxon>
        <taxon>ecological metagenomes</taxon>
    </lineage>
</organism>
<gene>
    <name evidence="1" type="ORF">S01H4_21802</name>
</gene>
<accession>X1BNA2</accession>
<dbReference type="AlphaFoldDB" id="X1BNA2"/>
<proteinExistence type="predicted"/>
<comment type="caution">
    <text evidence="1">The sequence shown here is derived from an EMBL/GenBank/DDBJ whole genome shotgun (WGS) entry which is preliminary data.</text>
</comment>
<reference evidence="1" key="1">
    <citation type="journal article" date="2014" name="Front. Microbiol.">
        <title>High frequency of phylogenetically diverse reductive dehalogenase-homologous genes in deep subseafloor sedimentary metagenomes.</title>
        <authorList>
            <person name="Kawai M."/>
            <person name="Futagami T."/>
            <person name="Toyoda A."/>
            <person name="Takaki Y."/>
            <person name="Nishi S."/>
            <person name="Hori S."/>
            <person name="Arai W."/>
            <person name="Tsubouchi T."/>
            <person name="Morono Y."/>
            <person name="Uchiyama I."/>
            <person name="Ito T."/>
            <person name="Fujiyama A."/>
            <person name="Inagaki F."/>
            <person name="Takami H."/>
        </authorList>
    </citation>
    <scope>NUCLEOTIDE SEQUENCE</scope>
    <source>
        <strain evidence="1">Expedition CK06-06</strain>
    </source>
</reference>
<protein>
    <submittedName>
        <fullName evidence="1">Uncharacterized protein</fullName>
    </submittedName>
</protein>
<name>X1BNA2_9ZZZZ</name>